<sequence length="103" mass="11563">MQFRFSHGEPTQQALDHQKYGDRPTEIPRCKLLDYVTLSMNFAMRTWRPGHRIVTAHPQPTLPLSPTGSPHNHPRSSPLIPALFQSRSSAANNTGTHDCHSVP</sequence>
<dbReference type="Proteomes" id="UP001519460">
    <property type="component" value="Unassembled WGS sequence"/>
</dbReference>
<accession>A0ABD0M8D3</accession>
<evidence type="ECO:0000313" key="3">
    <source>
        <dbReference type="Proteomes" id="UP001519460"/>
    </source>
</evidence>
<feature type="compositionally biased region" description="Polar residues" evidence="1">
    <location>
        <begin position="85"/>
        <end position="96"/>
    </location>
</feature>
<comment type="caution">
    <text evidence="2">The sequence shown here is derived from an EMBL/GenBank/DDBJ whole genome shotgun (WGS) entry which is preliminary data.</text>
</comment>
<evidence type="ECO:0000256" key="1">
    <source>
        <dbReference type="SAM" id="MobiDB-lite"/>
    </source>
</evidence>
<keyword evidence="3" id="KW-1185">Reference proteome</keyword>
<dbReference type="EMBL" id="JACVVK020000002">
    <property type="protein sequence ID" value="KAK7508094.1"/>
    <property type="molecule type" value="Genomic_DNA"/>
</dbReference>
<evidence type="ECO:0000313" key="2">
    <source>
        <dbReference type="EMBL" id="KAK7508094.1"/>
    </source>
</evidence>
<organism evidence="2 3">
    <name type="scientific">Batillaria attramentaria</name>
    <dbReference type="NCBI Taxonomy" id="370345"/>
    <lineage>
        <taxon>Eukaryota</taxon>
        <taxon>Metazoa</taxon>
        <taxon>Spiralia</taxon>
        <taxon>Lophotrochozoa</taxon>
        <taxon>Mollusca</taxon>
        <taxon>Gastropoda</taxon>
        <taxon>Caenogastropoda</taxon>
        <taxon>Sorbeoconcha</taxon>
        <taxon>Cerithioidea</taxon>
        <taxon>Batillariidae</taxon>
        <taxon>Batillaria</taxon>
    </lineage>
</organism>
<gene>
    <name evidence="2" type="ORF">BaRGS_00000333</name>
</gene>
<feature type="region of interest" description="Disordered" evidence="1">
    <location>
        <begin position="57"/>
        <end position="103"/>
    </location>
</feature>
<name>A0ABD0M8D3_9CAEN</name>
<reference evidence="2 3" key="1">
    <citation type="journal article" date="2023" name="Sci. Data">
        <title>Genome assembly of the Korean intertidal mud-creeper Batillaria attramentaria.</title>
        <authorList>
            <person name="Patra A.K."/>
            <person name="Ho P.T."/>
            <person name="Jun S."/>
            <person name="Lee S.J."/>
            <person name="Kim Y."/>
            <person name="Won Y.J."/>
        </authorList>
    </citation>
    <scope>NUCLEOTIDE SEQUENCE [LARGE SCALE GENOMIC DNA]</scope>
    <source>
        <strain evidence="2">Wonlab-2016</strain>
    </source>
</reference>
<dbReference type="AlphaFoldDB" id="A0ABD0M8D3"/>
<feature type="region of interest" description="Disordered" evidence="1">
    <location>
        <begin position="1"/>
        <end position="23"/>
    </location>
</feature>
<protein>
    <submittedName>
        <fullName evidence="2">Uncharacterized protein</fullName>
    </submittedName>
</protein>
<proteinExistence type="predicted"/>